<feature type="transmembrane region" description="Helical" evidence="5">
    <location>
        <begin position="98"/>
        <end position="119"/>
    </location>
</feature>
<feature type="transmembrane region" description="Helical" evidence="5">
    <location>
        <begin position="322"/>
        <end position="343"/>
    </location>
</feature>
<feature type="transmembrane region" description="Helical" evidence="5">
    <location>
        <begin position="156"/>
        <end position="180"/>
    </location>
</feature>
<feature type="region of interest" description="Disordered" evidence="4">
    <location>
        <begin position="400"/>
        <end position="428"/>
    </location>
</feature>
<evidence type="ECO:0000256" key="4">
    <source>
        <dbReference type="SAM" id="MobiDB-lite"/>
    </source>
</evidence>
<dbReference type="CDD" id="cd17477">
    <property type="entry name" value="MFS_YcaD_like"/>
    <property type="match status" value="1"/>
</dbReference>
<name>A0ABS6WRW3_9HYPH</name>
<protein>
    <submittedName>
        <fullName evidence="7">MFS transporter</fullName>
    </submittedName>
</protein>
<feature type="transmembrane region" description="Helical" evidence="5">
    <location>
        <begin position="236"/>
        <end position="253"/>
    </location>
</feature>
<dbReference type="EMBL" id="JAHWQX010000004">
    <property type="protein sequence ID" value="MBW3098689.1"/>
    <property type="molecule type" value="Genomic_DNA"/>
</dbReference>
<feature type="transmembrane region" description="Helical" evidence="5">
    <location>
        <begin position="265"/>
        <end position="284"/>
    </location>
</feature>
<keyword evidence="2 5" id="KW-1133">Transmembrane helix</keyword>
<evidence type="ECO:0000259" key="6">
    <source>
        <dbReference type="PROSITE" id="PS50850"/>
    </source>
</evidence>
<feature type="transmembrane region" description="Helical" evidence="5">
    <location>
        <begin position="355"/>
        <end position="373"/>
    </location>
</feature>
<organism evidence="7 8">
    <name type="scientific">Pseudohoeflea coraliihabitans</name>
    <dbReference type="NCBI Taxonomy" id="2860393"/>
    <lineage>
        <taxon>Bacteria</taxon>
        <taxon>Pseudomonadati</taxon>
        <taxon>Pseudomonadota</taxon>
        <taxon>Alphaproteobacteria</taxon>
        <taxon>Hyphomicrobiales</taxon>
        <taxon>Rhizobiaceae</taxon>
        <taxon>Pseudohoeflea</taxon>
    </lineage>
</organism>
<reference evidence="7" key="1">
    <citation type="submission" date="2021-07" db="EMBL/GenBank/DDBJ databases">
        <title>Pseudohoeflea marina sp. nov. a polyhydroxyalcanoate-producing bacterium.</title>
        <authorList>
            <person name="Zheng W."/>
            <person name="Yu S."/>
            <person name="Huang Y."/>
        </authorList>
    </citation>
    <scope>NUCLEOTIDE SEQUENCE</scope>
    <source>
        <strain evidence="7">DP4N28-3</strain>
    </source>
</reference>
<feature type="transmembrane region" description="Helical" evidence="5">
    <location>
        <begin position="7"/>
        <end position="29"/>
    </location>
</feature>
<evidence type="ECO:0000256" key="5">
    <source>
        <dbReference type="SAM" id="Phobius"/>
    </source>
</evidence>
<feature type="domain" description="Major facilitator superfamily (MFS) profile" evidence="6">
    <location>
        <begin position="195"/>
        <end position="428"/>
    </location>
</feature>
<dbReference type="PANTHER" id="PTHR23521:SF3">
    <property type="entry name" value="MFS TRANSPORTER"/>
    <property type="match status" value="1"/>
</dbReference>
<evidence type="ECO:0000256" key="2">
    <source>
        <dbReference type="ARBA" id="ARBA00022989"/>
    </source>
</evidence>
<dbReference type="InterPro" id="IPR047200">
    <property type="entry name" value="MFS_YcaD-like"/>
</dbReference>
<feature type="transmembrane region" description="Helical" evidence="5">
    <location>
        <begin position="131"/>
        <end position="150"/>
    </location>
</feature>
<dbReference type="InterPro" id="IPR020846">
    <property type="entry name" value="MFS_dom"/>
</dbReference>
<gene>
    <name evidence="7" type="ORF">KY465_15500</name>
</gene>
<feature type="transmembrane region" description="Helical" evidence="5">
    <location>
        <begin position="73"/>
        <end position="92"/>
    </location>
</feature>
<feature type="transmembrane region" description="Helical" evidence="5">
    <location>
        <begin position="201"/>
        <end position="224"/>
    </location>
</feature>
<feature type="transmembrane region" description="Helical" evidence="5">
    <location>
        <begin position="290"/>
        <end position="310"/>
    </location>
</feature>
<evidence type="ECO:0000256" key="1">
    <source>
        <dbReference type="ARBA" id="ARBA00022692"/>
    </source>
</evidence>
<dbReference type="Proteomes" id="UP001430804">
    <property type="component" value="Unassembled WGS sequence"/>
</dbReference>
<evidence type="ECO:0000313" key="8">
    <source>
        <dbReference type="Proteomes" id="UP001430804"/>
    </source>
</evidence>
<feature type="compositionally biased region" description="Acidic residues" evidence="4">
    <location>
        <begin position="413"/>
        <end position="422"/>
    </location>
</feature>
<evidence type="ECO:0000256" key="3">
    <source>
        <dbReference type="ARBA" id="ARBA00023136"/>
    </source>
</evidence>
<keyword evidence="8" id="KW-1185">Reference proteome</keyword>
<evidence type="ECO:0000313" key="7">
    <source>
        <dbReference type="EMBL" id="MBW3098689.1"/>
    </source>
</evidence>
<sequence>MLSTIAPVGALLLSTFFMLVAAGLSGYLIPLRAVGEGWSTLVISLIATSYAVAFTASCLVTPRLVRRVGHVRVFGVMVTLLSMAQLLNVLVVHPAVWILARGLTGFALAGGYMVIESWLNEKVTNESRGALFSVYMMLSMGGLTVGQYAVPFGDPMLPGLFILAALIFSLAILPTSLSSAQSPQPLTEVRLDLPHLFRRSPAAVVGAFSTGLIGGVWNGLAPVYGTQTGLSTTEGATMLALAMIGGAVFQYPLGRASDRMDRRRVMVVAGAIGVFSCLLIIVLGTSSRTIFFAGMFLLGTVLFPIYALNVAHANDHAEADEFVAVSSGLTVVYGGGAMAGPLIAGTVMDLSGPSGFFVIIGLFFAFYGAYAAWRMTRREELPDEARGEFQATLPGQITTQQALELDPRADPDYGSDDSEVAESESQAG</sequence>
<keyword evidence="1 5" id="KW-0812">Transmembrane</keyword>
<dbReference type="InterPro" id="IPR011701">
    <property type="entry name" value="MFS"/>
</dbReference>
<dbReference type="Pfam" id="PF07690">
    <property type="entry name" value="MFS_1"/>
    <property type="match status" value="1"/>
</dbReference>
<feature type="transmembrane region" description="Helical" evidence="5">
    <location>
        <begin position="41"/>
        <end position="61"/>
    </location>
</feature>
<comment type="caution">
    <text evidence="7">The sequence shown here is derived from an EMBL/GenBank/DDBJ whole genome shotgun (WGS) entry which is preliminary data.</text>
</comment>
<dbReference type="RefSeq" id="WP_219203011.1">
    <property type="nucleotide sequence ID" value="NZ_JAHWQX010000004.1"/>
</dbReference>
<accession>A0ABS6WRW3</accession>
<dbReference type="PROSITE" id="PS50850">
    <property type="entry name" value="MFS"/>
    <property type="match status" value="1"/>
</dbReference>
<keyword evidence="3 5" id="KW-0472">Membrane</keyword>
<proteinExistence type="predicted"/>
<dbReference type="PANTHER" id="PTHR23521">
    <property type="entry name" value="TRANSPORTER MFS SUPERFAMILY"/>
    <property type="match status" value="1"/>
</dbReference>